<dbReference type="Proteomes" id="UP000001488">
    <property type="component" value="Chromosome"/>
</dbReference>
<evidence type="ECO:0000313" key="3">
    <source>
        <dbReference type="Proteomes" id="UP000001488"/>
    </source>
</evidence>
<dbReference type="GeneID" id="7987510"/>
<dbReference type="HOGENOM" id="CLU_1493049_0_0_2"/>
<proteinExistence type="predicted"/>
<keyword evidence="1" id="KW-0472">Membrane</keyword>
<feature type="transmembrane region" description="Helical" evidence="1">
    <location>
        <begin position="152"/>
        <end position="172"/>
    </location>
</feature>
<dbReference type="OrthoDB" id="101486at2157"/>
<evidence type="ECO:0000313" key="2">
    <source>
        <dbReference type="EMBL" id="ACS32513.1"/>
    </source>
</evidence>
<dbReference type="RefSeq" id="WP_012751172.1">
    <property type="nucleotide sequence ID" value="NC_012804.1"/>
</dbReference>
<name>C5A2L1_THEGJ</name>
<dbReference type="eggNOG" id="arCOG07126">
    <property type="taxonomic scope" value="Archaea"/>
</dbReference>
<protein>
    <submittedName>
        <fullName evidence="2">Uncharacterized protein</fullName>
    </submittedName>
</protein>
<dbReference type="PATRIC" id="fig|593117.10.peg.12"/>
<dbReference type="KEGG" id="tga:TGAM_0011"/>
<dbReference type="PaxDb" id="593117-TGAM_0011"/>
<organism evidence="2 3">
    <name type="scientific">Thermococcus gammatolerans (strain DSM 15229 / JCM 11827 / EJ3)</name>
    <dbReference type="NCBI Taxonomy" id="593117"/>
    <lineage>
        <taxon>Archaea</taxon>
        <taxon>Methanobacteriati</taxon>
        <taxon>Methanobacteriota</taxon>
        <taxon>Thermococci</taxon>
        <taxon>Thermococcales</taxon>
        <taxon>Thermococcaceae</taxon>
        <taxon>Thermococcus</taxon>
    </lineage>
</organism>
<dbReference type="AlphaFoldDB" id="C5A2L1"/>
<feature type="transmembrane region" description="Helical" evidence="1">
    <location>
        <begin position="127"/>
        <end position="145"/>
    </location>
</feature>
<feature type="transmembrane region" description="Helical" evidence="1">
    <location>
        <begin position="65"/>
        <end position="85"/>
    </location>
</feature>
<evidence type="ECO:0000256" key="1">
    <source>
        <dbReference type="SAM" id="Phobius"/>
    </source>
</evidence>
<gene>
    <name evidence="2" type="ordered locus">TGAM_0011</name>
</gene>
<dbReference type="EMBL" id="CP001398">
    <property type="protein sequence ID" value="ACS32513.1"/>
    <property type="molecule type" value="Genomic_DNA"/>
</dbReference>
<keyword evidence="3" id="KW-1185">Reference proteome</keyword>
<accession>C5A2L1</accession>
<sequence length="180" mass="19163">MIGLIASVVSAAVLKSWIPLTAALAYILSIKGRKTALLGFSLYLTSIIADPGFDSVYTIKGQKEFILLGMTTLLVLNDVLQRGILTENKWDIPLSGVLAISAVNDYTLFAALISTAVYKLYESFGKAALYFLTWLSTMGIVLLALKGKLPGIAAETFVIGALGLLAVVVGGIRDINHAEV</sequence>
<dbReference type="STRING" id="593117.TGAM_0011"/>
<reference evidence="2 3" key="1">
    <citation type="journal article" date="2007" name="Genome Biol.">
        <title>Genome analysis and genome-wide proteomics of Thermococcus gammatolerans, the most radioresistant organism known amongst the Archaea.</title>
        <authorList>
            <person name="Zivanovic Y."/>
            <person name="Armengaud J."/>
            <person name="Lagorce A."/>
            <person name="Leplat C."/>
            <person name="Guerin P."/>
            <person name="Dutertre M."/>
            <person name="Anthouard V."/>
            <person name="Forterre P."/>
            <person name="Wincker P."/>
            <person name="Confalonieri F."/>
        </authorList>
    </citation>
    <scope>NUCLEOTIDE SEQUENCE [LARGE SCALE GENOMIC DNA]</scope>
    <source>
        <strain evidence="3">DSM 15229 / JCM 11827 / EJ3</strain>
    </source>
</reference>
<keyword evidence="1" id="KW-0812">Transmembrane</keyword>
<feature type="transmembrane region" description="Helical" evidence="1">
    <location>
        <begin position="6"/>
        <end position="28"/>
    </location>
</feature>
<feature type="transmembrane region" description="Helical" evidence="1">
    <location>
        <begin position="97"/>
        <end position="121"/>
    </location>
</feature>
<keyword evidence="1" id="KW-1133">Transmembrane helix</keyword>